<dbReference type="Proteomes" id="UP001557470">
    <property type="component" value="Unassembled WGS sequence"/>
</dbReference>
<dbReference type="InterPro" id="IPR013083">
    <property type="entry name" value="Znf_RING/FYVE/PHD"/>
</dbReference>
<dbReference type="Gene3D" id="3.30.40.10">
    <property type="entry name" value="Zinc/RING finger domain, C3HC4 (zinc finger)"/>
    <property type="match status" value="1"/>
</dbReference>
<evidence type="ECO:0000313" key="7">
    <source>
        <dbReference type="Proteomes" id="UP001557470"/>
    </source>
</evidence>
<evidence type="ECO:0000313" key="6">
    <source>
        <dbReference type="EMBL" id="KAL1005949.1"/>
    </source>
</evidence>
<dbReference type="AlphaFoldDB" id="A0ABD0XAN7"/>
<proteinExistence type="predicted"/>
<dbReference type="InterPro" id="IPR018957">
    <property type="entry name" value="Znf_C3HC4_RING-type"/>
</dbReference>
<dbReference type="SUPFAM" id="SSF57850">
    <property type="entry name" value="RING/U-box"/>
    <property type="match status" value="1"/>
</dbReference>
<dbReference type="InterPro" id="IPR051051">
    <property type="entry name" value="E3_ubiq-ligase_TRIM/RNF"/>
</dbReference>
<gene>
    <name evidence="6" type="ORF">UPYG_G00066040</name>
</gene>
<dbReference type="GO" id="GO:0008270">
    <property type="term" value="F:zinc ion binding"/>
    <property type="evidence" value="ECO:0007669"/>
    <property type="project" value="UniProtKB-KW"/>
</dbReference>
<reference evidence="6 7" key="1">
    <citation type="submission" date="2024-06" db="EMBL/GenBank/DDBJ databases">
        <authorList>
            <person name="Pan Q."/>
            <person name="Wen M."/>
            <person name="Jouanno E."/>
            <person name="Zahm M."/>
            <person name="Klopp C."/>
            <person name="Cabau C."/>
            <person name="Louis A."/>
            <person name="Berthelot C."/>
            <person name="Parey E."/>
            <person name="Roest Crollius H."/>
            <person name="Montfort J."/>
            <person name="Robinson-Rechavi M."/>
            <person name="Bouchez O."/>
            <person name="Lampietro C."/>
            <person name="Lopez Roques C."/>
            <person name="Donnadieu C."/>
            <person name="Postlethwait J."/>
            <person name="Bobe J."/>
            <person name="Verreycken H."/>
            <person name="Guiguen Y."/>
        </authorList>
    </citation>
    <scope>NUCLEOTIDE SEQUENCE [LARGE SCALE GENOMIC DNA]</scope>
    <source>
        <strain evidence="6">Up_M1</strain>
        <tissue evidence="6">Testis</tissue>
    </source>
</reference>
<sequence>MTSPKVSLCTLSHTYSTFAFDSVGNMASNDEVDNLLFEELLKNIGKHLECVICFQIFTDPVTLLCGHSYCMKCLDSYLSKKAEKNCPECRGIIRQSSKCHKNVTLCNIVKVHADHKSLLSKECSIEKETKVLKHGDAEVYATVDLHETDINRPEYVSTTQQPQERVLDRPTAGLPSLSPIGPYISGTSLGSPGLSYLIWLTLSLFKLCILRNLSPCDLFYIVLG</sequence>
<protein>
    <recommendedName>
        <fullName evidence="5">RING-type domain-containing protein</fullName>
    </recommendedName>
</protein>
<evidence type="ECO:0000256" key="2">
    <source>
        <dbReference type="ARBA" id="ARBA00022771"/>
    </source>
</evidence>
<dbReference type="PANTHER" id="PTHR25465">
    <property type="entry name" value="B-BOX DOMAIN CONTAINING"/>
    <property type="match status" value="1"/>
</dbReference>
<dbReference type="InterPro" id="IPR017907">
    <property type="entry name" value="Znf_RING_CS"/>
</dbReference>
<feature type="domain" description="RING-type" evidence="5">
    <location>
        <begin position="50"/>
        <end position="90"/>
    </location>
</feature>
<evidence type="ECO:0000256" key="3">
    <source>
        <dbReference type="ARBA" id="ARBA00022833"/>
    </source>
</evidence>
<evidence type="ECO:0000256" key="4">
    <source>
        <dbReference type="PROSITE-ProRule" id="PRU00175"/>
    </source>
</evidence>
<keyword evidence="2 4" id="KW-0863">Zinc-finger</keyword>
<dbReference type="Pfam" id="PF00097">
    <property type="entry name" value="zf-C3HC4"/>
    <property type="match status" value="1"/>
</dbReference>
<comment type="caution">
    <text evidence="6">The sequence shown here is derived from an EMBL/GenBank/DDBJ whole genome shotgun (WGS) entry which is preliminary data.</text>
</comment>
<evidence type="ECO:0000259" key="5">
    <source>
        <dbReference type="PROSITE" id="PS50089"/>
    </source>
</evidence>
<dbReference type="PANTHER" id="PTHR25465:SF14">
    <property type="entry name" value="E3 UBIQUITIN-PROTEIN LIGASE TRIM65"/>
    <property type="match status" value="1"/>
</dbReference>
<name>A0ABD0XAN7_UMBPY</name>
<organism evidence="6 7">
    <name type="scientific">Umbra pygmaea</name>
    <name type="common">Eastern mudminnow</name>
    <dbReference type="NCBI Taxonomy" id="75934"/>
    <lineage>
        <taxon>Eukaryota</taxon>
        <taxon>Metazoa</taxon>
        <taxon>Chordata</taxon>
        <taxon>Craniata</taxon>
        <taxon>Vertebrata</taxon>
        <taxon>Euteleostomi</taxon>
        <taxon>Actinopterygii</taxon>
        <taxon>Neopterygii</taxon>
        <taxon>Teleostei</taxon>
        <taxon>Protacanthopterygii</taxon>
        <taxon>Esociformes</taxon>
        <taxon>Umbridae</taxon>
        <taxon>Umbra</taxon>
    </lineage>
</organism>
<keyword evidence="1" id="KW-0479">Metal-binding</keyword>
<dbReference type="SMART" id="SM00184">
    <property type="entry name" value="RING"/>
    <property type="match status" value="1"/>
</dbReference>
<keyword evidence="7" id="KW-1185">Reference proteome</keyword>
<dbReference type="PROSITE" id="PS50089">
    <property type="entry name" value="ZF_RING_2"/>
    <property type="match status" value="1"/>
</dbReference>
<evidence type="ECO:0000256" key="1">
    <source>
        <dbReference type="ARBA" id="ARBA00022723"/>
    </source>
</evidence>
<keyword evidence="3" id="KW-0862">Zinc</keyword>
<accession>A0ABD0XAN7</accession>
<dbReference type="EMBL" id="JAGEUA010000002">
    <property type="protein sequence ID" value="KAL1005949.1"/>
    <property type="molecule type" value="Genomic_DNA"/>
</dbReference>
<dbReference type="PROSITE" id="PS00518">
    <property type="entry name" value="ZF_RING_1"/>
    <property type="match status" value="1"/>
</dbReference>
<dbReference type="InterPro" id="IPR001841">
    <property type="entry name" value="Znf_RING"/>
</dbReference>